<organism evidence="3 4">
    <name type="scientific">Hyphomonas johnsonii MHS-2</name>
    <dbReference type="NCBI Taxonomy" id="1280950"/>
    <lineage>
        <taxon>Bacteria</taxon>
        <taxon>Pseudomonadati</taxon>
        <taxon>Pseudomonadota</taxon>
        <taxon>Alphaproteobacteria</taxon>
        <taxon>Hyphomonadales</taxon>
        <taxon>Hyphomonadaceae</taxon>
        <taxon>Hyphomonas</taxon>
    </lineage>
</organism>
<gene>
    <name evidence="3" type="ORF">HJO_08929</name>
</gene>
<dbReference type="Pfam" id="PF23212">
    <property type="entry name" value="DUF7064"/>
    <property type="match status" value="1"/>
</dbReference>
<evidence type="ECO:0000259" key="2">
    <source>
        <dbReference type="Pfam" id="PF23213"/>
    </source>
</evidence>
<accession>A0A059FNP8</accession>
<evidence type="ECO:0000313" key="3">
    <source>
        <dbReference type="EMBL" id="KCZ92146.1"/>
    </source>
</evidence>
<evidence type="ECO:0000259" key="1">
    <source>
        <dbReference type="Pfam" id="PF23212"/>
    </source>
</evidence>
<feature type="domain" description="DUF7065" evidence="2">
    <location>
        <begin position="3"/>
        <end position="176"/>
    </location>
</feature>
<proteinExistence type="predicted"/>
<comment type="caution">
    <text evidence="3">The sequence shown here is derived from an EMBL/GenBank/DDBJ whole genome shotgun (WGS) entry which is preliminary data.</text>
</comment>
<dbReference type="OrthoDB" id="115252at2"/>
<dbReference type="InterPro" id="IPR055492">
    <property type="entry name" value="DUF7064"/>
</dbReference>
<dbReference type="Proteomes" id="UP000025171">
    <property type="component" value="Unassembled WGS sequence"/>
</dbReference>
<reference evidence="3 4" key="1">
    <citation type="journal article" date="2014" name="Antonie Van Leeuwenhoek">
        <title>Hyphomonas beringensis sp. nov. and Hyphomonas chukchiensis sp. nov., isolated from surface seawater of the Bering Sea and Chukchi Sea.</title>
        <authorList>
            <person name="Li C."/>
            <person name="Lai Q."/>
            <person name="Li G."/>
            <person name="Dong C."/>
            <person name="Wang J."/>
            <person name="Liao Y."/>
            <person name="Shao Z."/>
        </authorList>
    </citation>
    <scope>NUCLEOTIDE SEQUENCE [LARGE SCALE GENOMIC DNA]</scope>
    <source>
        <strain evidence="3 4">MHS-2</strain>
    </source>
</reference>
<dbReference type="SUPFAM" id="SSF159245">
    <property type="entry name" value="AttH-like"/>
    <property type="match status" value="1"/>
</dbReference>
<dbReference type="EMBL" id="ARYK01000004">
    <property type="protein sequence ID" value="KCZ92146.1"/>
    <property type="molecule type" value="Genomic_DNA"/>
</dbReference>
<dbReference type="RefSeq" id="WP_035616315.1">
    <property type="nucleotide sequence ID" value="NZ_ARYK01000004.1"/>
</dbReference>
<dbReference type="InterPro" id="IPR055493">
    <property type="entry name" value="DUF7065"/>
</dbReference>
<dbReference type="STRING" id="1280950.HJO_08929"/>
<feature type="domain" description="DUF7064" evidence="1">
    <location>
        <begin position="182"/>
        <end position="302"/>
    </location>
</feature>
<dbReference type="PATRIC" id="fig|1280950.3.peg.1788"/>
<dbReference type="Pfam" id="PF23213">
    <property type="entry name" value="DUF7065"/>
    <property type="match status" value="1"/>
</dbReference>
<keyword evidence="4" id="KW-1185">Reference proteome</keyword>
<protein>
    <submittedName>
        <fullName evidence="3">Uncharacterized protein</fullName>
    </submittedName>
</protein>
<evidence type="ECO:0000313" key="4">
    <source>
        <dbReference type="Proteomes" id="UP000025171"/>
    </source>
</evidence>
<name>A0A059FNP8_9PROT</name>
<sequence>MTYDDSWDRPHTPVDTALWQESDCYWFYDEAAGIGGFHRIGQKPAQGTGQATLFVFKRGAERFVLSDGDATEFDIRSGDRREHGQSVGGHVVESLGGGRMRYGAETPDCSLDLEFHESFYEPRDWSMSGHSDEFMQSINSQGHLECSGRIRGTVRIGQETHDVSALAHRDRSWGIRDHARVSLHRYRMFSGTVGPELSFASFLLDVKDGPAMCAGFVVRNGVQEDVRKLRVITTTDHDGLTPLAARAILTLERGDEIEVNATPVQGFLTPLRDIGCATQDHISTITHSGLRGFADLEFCNNPGRGTYIPTQDDVTFLAVDQGLSRSVDYDL</sequence>
<dbReference type="AlphaFoldDB" id="A0A059FNP8"/>